<protein>
    <submittedName>
        <fullName evidence="3">Uncharacterized protein</fullName>
    </submittedName>
</protein>
<evidence type="ECO:0000256" key="1">
    <source>
        <dbReference type="SAM" id="Coils"/>
    </source>
</evidence>
<evidence type="ECO:0000256" key="2">
    <source>
        <dbReference type="SAM" id="MobiDB-lite"/>
    </source>
</evidence>
<comment type="caution">
    <text evidence="3">The sequence shown here is derived from an EMBL/GenBank/DDBJ whole genome shotgun (WGS) entry which is preliminary data.</text>
</comment>
<dbReference type="EMBL" id="VUKA01000001">
    <property type="protein sequence ID" value="KAA2214819.1"/>
    <property type="molecule type" value="Genomic_DNA"/>
</dbReference>
<evidence type="ECO:0000313" key="3">
    <source>
        <dbReference type="EMBL" id="KAA2214819.1"/>
    </source>
</evidence>
<dbReference type="OrthoDB" id="7285524at2"/>
<sequence length="258" mass="26824">MAGRLAIPGLAIGLATTLGTLVWSVQQPMPHLPTLASEKQSEQQNQKQPQGRPLPQQPPVLAEAAPAPESETAALLAEVEELLRQADAMQAALDRLDQGRPAWPDSEALASVAAQLAPAATLPAVTALLPPPDALAALPAPTAMTPQPPQLAATLPAPPETLQAQPPPRALAAMLPPAPLVTAEAPIEATRPTAPPRMAAAVPSRAPARAAARPLPARVQPVAMGGPLQRRCRAIILRAQLGEEPSRAEHDFLQEGCR</sequence>
<organism evidence="3 4">
    <name type="scientific">Teichococcus oryzae</name>
    <dbReference type="NCBI Taxonomy" id="1608942"/>
    <lineage>
        <taxon>Bacteria</taxon>
        <taxon>Pseudomonadati</taxon>
        <taxon>Pseudomonadota</taxon>
        <taxon>Alphaproteobacteria</taxon>
        <taxon>Acetobacterales</taxon>
        <taxon>Roseomonadaceae</taxon>
        <taxon>Roseomonas</taxon>
    </lineage>
</organism>
<dbReference type="Proteomes" id="UP000322110">
    <property type="component" value="Unassembled WGS sequence"/>
</dbReference>
<reference evidence="3 4" key="1">
    <citation type="journal article" date="2015" name="Int. J. Syst. Evol. Microbiol.">
        <title>Roseomonas oryzae sp. nov., isolated from paddy rhizosphere soil.</title>
        <authorList>
            <person name="Ramaprasad E.V."/>
            <person name="Sasikala Ch."/>
            <person name="Ramana Ch.V."/>
        </authorList>
    </citation>
    <scope>NUCLEOTIDE SEQUENCE [LARGE SCALE GENOMIC DNA]</scope>
    <source>
        <strain evidence="3 4">KCTC 42542</strain>
    </source>
</reference>
<dbReference type="RefSeq" id="WP_149810774.1">
    <property type="nucleotide sequence ID" value="NZ_VUKA01000001.1"/>
</dbReference>
<dbReference type="AlphaFoldDB" id="A0A5B2TKU0"/>
<evidence type="ECO:0000313" key="4">
    <source>
        <dbReference type="Proteomes" id="UP000322110"/>
    </source>
</evidence>
<keyword evidence="1" id="KW-0175">Coiled coil</keyword>
<accession>A0A5B2TKU0</accession>
<feature type="region of interest" description="Disordered" evidence="2">
    <location>
        <begin position="32"/>
        <end position="71"/>
    </location>
</feature>
<name>A0A5B2TKU0_9PROT</name>
<proteinExistence type="predicted"/>
<feature type="compositionally biased region" description="Low complexity" evidence="2">
    <location>
        <begin position="42"/>
        <end position="71"/>
    </location>
</feature>
<feature type="coiled-coil region" evidence="1">
    <location>
        <begin position="72"/>
        <end position="99"/>
    </location>
</feature>
<keyword evidence="4" id="KW-1185">Reference proteome</keyword>
<gene>
    <name evidence="3" type="ORF">F0Q34_03790</name>
</gene>